<evidence type="ECO:0000259" key="15">
    <source>
        <dbReference type="Pfam" id="PF00593"/>
    </source>
</evidence>
<evidence type="ECO:0000256" key="12">
    <source>
        <dbReference type="PROSITE-ProRule" id="PRU01360"/>
    </source>
</evidence>
<dbReference type="PANTHER" id="PTHR32552">
    <property type="entry name" value="FERRICHROME IRON RECEPTOR-RELATED"/>
    <property type="match status" value="1"/>
</dbReference>
<dbReference type="PROSITE" id="PS01156">
    <property type="entry name" value="TONB_DEPENDENT_REC_2"/>
    <property type="match status" value="1"/>
</dbReference>
<keyword evidence="18" id="KW-1185">Reference proteome</keyword>
<evidence type="ECO:0000256" key="14">
    <source>
        <dbReference type="RuleBase" id="RU003357"/>
    </source>
</evidence>
<keyword evidence="4" id="KW-0410">Iron transport</keyword>
<evidence type="ECO:0000256" key="13">
    <source>
        <dbReference type="PROSITE-ProRule" id="PRU10144"/>
    </source>
</evidence>
<keyword evidence="9 14" id="KW-0798">TonB box</keyword>
<keyword evidence="10 12" id="KW-0472">Membrane</keyword>
<dbReference type="Pfam" id="PF00593">
    <property type="entry name" value="TonB_dep_Rec_b-barrel"/>
    <property type="match status" value="1"/>
</dbReference>
<name>A0A6H2DR01_9SPHN</name>
<dbReference type="Pfam" id="PF07715">
    <property type="entry name" value="Plug"/>
    <property type="match status" value="1"/>
</dbReference>
<dbReference type="Gene3D" id="2.40.170.20">
    <property type="entry name" value="TonB-dependent receptor, beta-barrel domain"/>
    <property type="match status" value="1"/>
</dbReference>
<dbReference type="Gene3D" id="2.170.130.10">
    <property type="entry name" value="TonB-dependent receptor, plug domain"/>
    <property type="match status" value="1"/>
</dbReference>
<protein>
    <submittedName>
        <fullName evidence="17">TonB-dependent receptor</fullName>
    </submittedName>
</protein>
<comment type="similarity">
    <text evidence="12 14">Belongs to the TonB-dependent receptor family.</text>
</comment>
<evidence type="ECO:0000256" key="2">
    <source>
        <dbReference type="ARBA" id="ARBA00022448"/>
    </source>
</evidence>
<reference evidence="17 18" key="1">
    <citation type="submission" date="2020-04" db="EMBL/GenBank/DDBJ databases">
        <title>Genome sequence for Sphingorhabdus sp. strain M1.</title>
        <authorList>
            <person name="Park S.-J."/>
        </authorList>
    </citation>
    <scope>NUCLEOTIDE SEQUENCE [LARGE SCALE GENOMIC DNA]</scope>
    <source>
        <strain evidence="17 18">JK6</strain>
    </source>
</reference>
<dbReference type="SUPFAM" id="SSF56935">
    <property type="entry name" value="Porins"/>
    <property type="match status" value="1"/>
</dbReference>
<keyword evidence="5 12" id="KW-0812">Transmembrane</keyword>
<dbReference type="InterPro" id="IPR036942">
    <property type="entry name" value="Beta-barrel_TonB_sf"/>
</dbReference>
<evidence type="ECO:0000256" key="3">
    <source>
        <dbReference type="ARBA" id="ARBA00022452"/>
    </source>
</evidence>
<dbReference type="Proteomes" id="UP000501600">
    <property type="component" value="Chromosome"/>
</dbReference>
<evidence type="ECO:0000256" key="10">
    <source>
        <dbReference type="ARBA" id="ARBA00023136"/>
    </source>
</evidence>
<evidence type="ECO:0000256" key="11">
    <source>
        <dbReference type="ARBA" id="ARBA00023237"/>
    </source>
</evidence>
<evidence type="ECO:0000256" key="8">
    <source>
        <dbReference type="ARBA" id="ARBA00023065"/>
    </source>
</evidence>
<evidence type="ECO:0000313" key="18">
    <source>
        <dbReference type="Proteomes" id="UP000501600"/>
    </source>
</evidence>
<keyword evidence="7" id="KW-0408">Iron</keyword>
<dbReference type="InterPro" id="IPR010917">
    <property type="entry name" value="TonB_rcpt_CS"/>
</dbReference>
<keyword evidence="11 12" id="KW-0998">Cell outer membrane</keyword>
<dbReference type="GO" id="GO:0009279">
    <property type="term" value="C:cell outer membrane"/>
    <property type="evidence" value="ECO:0007669"/>
    <property type="project" value="UniProtKB-SubCell"/>
</dbReference>
<evidence type="ECO:0000256" key="9">
    <source>
        <dbReference type="ARBA" id="ARBA00023077"/>
    </source>
</evidence>
<keyword evidence="6" id="KW-0732">Signal</keyword>
<evidence type="ECO:0000256" key="7">
    <source>
        <dbReference type="ARBA" id="ARBA00023004"/>
    </source>
</evidence>
<accession>A0A6H2DR01</accession>
<dbReference type="PANTHER" id="PTHR32552:SF81">
    <property type="entry name" value="TONB-DEPENDENT OUTER MEMBRANE RECEPTOR"/>
    <property type="match status" value="1"/>
</dbReference>
<feature type="domain" description="TonB-dependent receptor plug" evidence="16">
    <location>
        <begin position="37"/>
        <end position="146"/>
    </location>
</feature>
<evidence type="ECO:0000259" key="16">
    <source>
        <dbReference type="Pfam" id="PF07715"/>
    </source>
</evidence>
<dbReference type="InterPro" id="IPR037066">
    <property type="entry name" value="Plug_dom_sf"/>
</dbReference>
<dbReference type="GO" id="GO:0006826">
    <property type="term" value="P:iron ion transport"/>
    <property type="evidence" value="ECO:0007669"/>
    <property type="project" value="UniProtKB-KW"/>
</dbReference>
<evidence type="ECO:0000256" key="1">
    <source>
        <dbReference type="ARBA" id="ARBA00004571"/>
    </source>
</evidence>
<dbReference type="PROSITE" id="PS52016">
    <property type="entry name" value="TONB_DEPENDENT_REC_3"/>
    <property type="match status" value="1"/>
</dbReference>
<evidence type="ECO:0000256" key="6">
    <source>
        <dbReference type="ARBA" id="ARBA00022729"/>
    </source>
</evidence>
<feature type="short sequence motif" description="TonB C-terminal box" evidence="13">
    <location>
        <begin position="833"/>
        <end position="850"/>
    </location>
</feature>
<dbReference type="AlphaFoldDB" id="A0A6H2DR01"/>
<keyword evidence="2 12" id="KW-0813">Transport</keyword>
<keyword evidence="17" id="KW-0675">Receptor</keyword>
<keyword evidence="8" id="KW-0406">Ion transport</keyword>
<evidence type="ECO:0000256" key="4">
    <source>
        <dbReference type="ARBA" id="ARBA00022496"/>
    </source>
</evidence>
<dbReference type="InterPro" id="IPR012910">
    <property type="entry name" value="Plug_dom"/>
</dbReference>
<sequence>MCSTAMATPAFAQDSGAEEAFDENVIIVTATRRAQDVQDIPIAVTAISPVQLEQQGVVNVQDIGSIAPSFSSSNAQTASGTVVLRIRGIGTTSNNIGFESAVGIFVDGAYQSRPGVALGEFVDVERVEVLRGPQGTLFGRNTSAGALTITNKRPDLNEFGGFVNATYGNYDHMSVQGAINAPIIQDTLAFRLTGAYRKRDGYVTVINRTGTAIGESNNTDQYLIRGQLGFETEGGIKGRLIADYSKSTASCCAAIEVLRSPVESGGLFAAVGLGARGGMAAPVVAVNRFDTTVAERAADNLIATSDQQSVNSNDQWGITGEVEFPIGDNADLIYIGSYREYSAQESYDSDFSGLDVFNVLPGGGTDIETMTHELRLQGDALDGRLEYVFGGYYSEEDIAQTVNFGLGQDYGELVGALFFAPTRGAFGANPLTLLTNSNIFPNSPLNVPGGIDPSVVRATNAYTQNSKSWSLFGNVTMEIVDGLKLNGGLRYSDESKDGSFSQPAINNPLCPAILGTIGAGNVPGALVSNVFGLGCFAFTAPAIGSNANPFPLPRLFTSKFKDNELIYTGKISYEFADPITLYASFTHGYKSGGFNLDSTAAAGGADPRFLSETVDAYEVGFKGKFLDNAVTLNVAGFIENFQNFQVLEFTGAQFTTFNVPKARTSGFEIETLIRPSDNFTINGGLTYTNAIYPNDCAGTQTVVNVVALCGNSHTNAPKWVGIMGATYDRDIGNSLKFFVNAQARMESDRRTSTQAIEVPSATAIAAAGSVQAAVAAAPLNPFDLQDGNIKINMRAGIGDINDAWGIEAWVTNLTNEVTRGVTFNTVLRSGSRSTFVQEPRMYGVTLRGKF</sequence>
<proteinExistence type="inferred from homology"/>
<dbReference type="KEGG" id="phao:HF685_12460"/>
<dbReference type="InterPro" id="IPR039426">
    <property type="entry name" value="TonB-dep_rcpt-like"/>
</dbReference>
<dbReference type="EMBL" id="CP051217">
    <property type="protein sequence ID" value="QJB70830.1"/>
    <property type="molecule type" value="Genomic_DNA"/>
</dbReference>
<dbReference type="InterPro" id="IPR000531">
    <property type="entry name" value="Beta-barrel_TonB"/>
</dbReference>
<organism evidence="17 18">
    <name type="scientific">Parasphingorhabdus halotolerans</name>
    <dbReference type="NCBI Taxonomy" id="2725558"/>
    <lineage>
        <taxon>Bacteria</taxon>
        <taxon>Pseudomonadati</taxon>
        <taxon>Pseudomonadota</taxon>
        <taxon>Alphaproteobacteria</taxon>
        <taxon>Sphingomonadales</taxon>
        <taxon>Sphingomonadaceae</taxon>
        <taxon>Parasphingorhabdus</taxon>
    </lineage>
</organism>
<gene>
    <name evidence="17" type="ORF">HF685_12460</name>
</gene>
<feature type="domain" description="TonB-dependent receptor-like beta-barrel" evidence="15">
    <location>
        <begin position="303"/>
        <end position="755"/>
    </location>
</feature>
<comment type="subcellular location">
    <subcellularLocation>
        <location evidence="1 12">Cell outer membrane</location>
        <topology evidence="1 12">Multi-pass membrane protein</topology>
    </subcellularLocation>
</comment>
<evidence type="ECO:0000256" key="5">
    <source>
        <dbReference type="ARBA" id="ARBA00022692"/>
    </source>
</evidence>
<keyword evidence="3 12" id="KW-1134">Transmembrane beta strand</keyword>
<evidence type="ECO:0000313" key="17">
    <source>
        <dbReference type="EMBL" id="QJB70830.1"/>
    </source>
</evidence>